<accession>A0A8B8K402</accession>
<evidence type="ECO:0000256" key="6">
    <source>
        <dbReference type="RuleBase" id="RU363077"/>
    </source>
</evidence>
<feature type="transmembrane region" description="Helical" evidence="6">
    <location>
        <begin position="283"/>
        <end position="302"/>
    </location>
</feature>
<feature type="transmembrane region" description="Helical" evidence="6">
    <location>
        <begin position="219"/>
        <end position="238"/>
    </location>
</feature>
<dbReference type="AlphaFoldDB" id="A0A8B8K402"/>
<dbReference type="InterPro" id="IPR037185">
    <property type="entry name" value="EmrE-like"/>
</dbReference>
<feature type="transmembrane region" description="Helical" evidence="6">
    <location>
        <begin position="100"/>
        <end position="126"/>
    </location>
</feature>
<reference evidence="9" key="1">
    <citation type="journal article" date="2019" name="Toxins">
        <title>Detection of Abrin-Like and Prepropulchellin-Like Toxin Genes and Transcripts Using Whole Genome Sequencing and Full-Length Transcript Sequencing of Abrus precatorius.</title>
        <authorList>
            <person name="Hovde B.T."/>
            <person name="Daligault H.E."/>
            <person name="Hanschen E.R."/>
            <person name="Kunde Y.A."/>
            <person name="Johnson M.B."/>
            <person name="Starkenburg S.R."/>
            <person name="Johnson S.L."/>
        </authorList>
    </citation>
    <scope>NUCLEOTIDE SEQUENCE [LARGE SCALE GENOMIC DNA]</scope>
</reference>
<evidence type="ECO:0000256" key="7">
    <source>
        <dbReference type="SAM" id="MobiDB-lite"/>
    </source>
</evidence>
<feature type="transmembrane region" description="Helical" evidence="6">
    <location>
        <begin position="12"/>
        <end position="31"/>
    </location>
</feature>
<feature type="compositionally biased region" description="Basic and acidic residues" evidence="7">
    <location>
        <begin position="384"/>
        <end position="412"/>
    </location>
</feature>
<dbReference type="SUPFAM" id="SSF103481">
    <property type="entry name" value="Multidrug resistance efflux transporter EmrE"/>
    <property type="match status" value="2"/>
</dbReference>
<dbReference type="Pfam" id="PF00892">
    <property type="entry name" value="EamA"/>
    <property type="match status" value="2"/>
</dbReference>
<organism evidence="9 10">
    <name type="scientific">Abrus precatorius</name>
    <name type="common">Indian licorice</name>
    <name type="synonym">Glycine abrus</name>
    <dbReference type="NCBI Taxonomy" id="3816"/>
    <lineage>
        <taxon>Eukaryota</taxon>
        <taxon>Viridiplantae</taxon>
        <taxon>Streptophyta</taxon>
        <taxon>Embryophyta</taxon>
        <taxon>Tracheophyta</taxon>
        <taxon>Spermatophyta</taxon>
        <taxon>Magnoliopsida</taxon>
        <taxon>eudicotyledons</taxon>
        <taxon>Gunneridae</taxon>
        <taxon>Pentapetalae</taxon>
        <taxon>rosids</taxon>
        <taxon>fabids</taxon>
        <taxon>Fabales</taxon>
        <taxon>Fabaceae</taxon>
        <taxon>Papilionoideae</taxon>
        <taxon>50 kb inversion clade</taxon>
        <taxon>NPAAA clade</taxon>
        <taxon>indigoferoid/millettioid clade</taxon>
        <taxon>Abreae</taxon>
        <taxon>Abrus</taxon>
    </lineage>
</organism>
<evidence type="ECO:0000256" key="5">
    <source>
        <dbReference type="ARBA" id="ARBA00023136"/>
    </source>
</evidence>
<feature type="domain" description="EamA" evidence="8">
    <location>
        <begin position="189"/>
        <end position="327"/>
    </location>
</feature>
<gene>
    <name evidence="10" type="primary">LOC113852017</name>
</gene>
<comment type="similarity">
    <text evidence="2 6">Belongs to the drug/metabolite transporter (DMT) superfamily. Plant drug/metabolite exporter (P-DME) (TC 2.A.7.4) family.</text>
</comment>
<comment type="subcellular location">
    <subcellularLocation>
        <location evidence="1 6">Membrane</location>
        <topology evidence="1 6">Multi-pass membrane protein</topology>
    </subcellularLocation>
</comment>
<dbReference type="PANTHER" id="PTHR31218">
    <property type="entry name" value="WAT1-RELATED PROTEIN"/>
    <property type="match status" value="1"/>
</dbReference>
<protein>
    <recommendedName>
        <fullName evidence="6">WAT1-related protein</fullName>
    </recommendedName>
</protein>
<name>A0A8B8K402_ABRPR</name>
<evidence type="ECO:0000256" key="3">
    <source>
        <dbReference type="ARBA" id="ARBA00022692"/>
    </source>
</evidence>
<feature type="transmembrane region" description="Helical" evidence="6">
    <location>
        <begin position="258"/>
        <end position="276"/>
    </location>
</feature>
<dbReference type="KEGG" id="aprc:113852017"/>
<dbReference type="OrthoDB" id="1728340at2759"/>
<evidence type="ECO:0000313" key="9">
    <source>
        <dbReference type="Proteomes" id="UP000694853"/>
    </source>
</evidence>
<sequence length="412" mass="45048">MRDIRNLVHGLKPALMMLMVQIAFASVNVLYKVAINDGMSVRVLTAYRLIFGAACTVPLALIFERKNRPKLTWRVIFMSFFCGLFGGSLFQNLYFESLALISATFASAVYNLIPAVTFILAVSCGFEKLNMRTSAGKAKVLGTITGIGGAMMLTFLKGIEINIWTFHINLLHEKGPTGALNGDSGSKLLGVFCGLGSCFCFALWLIIQAKMSKEYPSQYSSTALMSLMGAIQSTVFALCVEKDWSQWRLGWNIRLLTAAYSGIVASGIMIVVIAWCVRMRGPLYASVFNPLMLVLVAIAGSLMLDENLYLGSVIGAVLIVIGLYMVLWGKSKEIKRVTHLEITPEFQEIEVVVASNAVDHDKGNCNNNNSHTNSGSNSVDKDDDNSSKSEHKVQDTENKGKEEMGSSEISKA</sequence>
<keyword evidence="9" id="KW-1185">Reference proteome</keyword>
<evidence type="ECO:0000259" key="8">
    <source>
        <dbReference type="Pfam" id="PF00892"/>
    </source>
</evidence>
<feature type="domain" description="EamA" evidence="8">
    <location>
        <begin position="14"/>
        <end position="153"/>
    </location>
</feature>
<keyword evidence="5 6" id="KW-0472">Membrane</keyword>
<dbReference type="RefSeq" id="XP_027338079.1">
    <property type="nucleotide sequence ID" value="XM_027482278.1"/>
</dbReference>
<reference evidence="10" key="2">
    <citation type="submission" date="2025-08" db="UniProtKB">
        <authorList>
            <consortium name="RefSeq"/>
        </authorList>
    </citation>
    <scope>IDENTIFICATION</scope>
    <source>
        <tissue evidence="10">Young leaves</tissue>
    </source>
</reference>
<dbReference type="InterPro" id="IPR000620">
    <property type="entry name" value="EamA_dom"/>
</dbReference>
<dbReference type="Proteomes" id="UP000694853">
    <property type="component" value="Unplaced"/>
</dbReference>
<evidence type="ECO:0000256" key="4">
    <source>
        <dbReference type="ARBA" id="ARBA00022989"/>
    </source>
</evidence>
<dbReference type="GO" id="GO:0016020">
    <property type="term" value="C:membrane"/>
    <property type="evidence" value="ECO:0007669"/>
    <property type="project" value="UniProtKB-SubCell"/>
</dbReference>
<evidence type="ECO:0000256" key="1">
    <source>
        <dbReference type="ARBA" id="ARBA00004141"/>
    </source>
</evidence>
<feature type="transmembrane region" description="Helical" evidence="6">
    <location>
        <begin position="188"/>
        <end position="207"/>
    </location>
</feature>
<dbReference type="InterPro" id="IPR030184">
    <property type="entry name" value="WAT1-related"/>
</dbReference>
<feature type="transmembrane region" description="Helical" evidence="6">
    <location>
        <begin position="43"/>
        <end position="63"/>
    </location>
</feature>
<keyword evidence="3 6" id="KW-0812">Transmembrane</keyword>
<dbReference type="GeneID" id="113852017"/>
<feature type="transmembrane region" description="Helical" evidence="6">
    <location>
        <begin position="308"/>
        <end position="327"/>
    </location>
</feature>
<dbReference type="GO" id="GO:0022857">
    <property type="term" value="F:transmembrane transporter activity"/>
    <property type="evidence" value="ECO:0007669"/>
    <property type="project" value="InterPro"/>
</dbReference>
<feature type="compositionally biased region" description="Low complexity" evidence="7">
    <location>
        <begin position="364"/>
        <end position="378"/>
    </location>
</feature>
<feature type="region of interest" description="Disordered" evidence="7">
    <location>
        <begin position="360"/>
        <end position="412"/>
    </location>
</feature>
<keyword evidence="4 6" id="KW-1133">Transmembrane helix</keyword>
<evidence type="ECO:0000313" key="10">
    <source>
        <dbReference type="RefSeq" id="XP_027338079.1"/>
    </source>
</evidence>
<feature type="transmembrane region" description="Helical" evidence="6">
    <location>
        <begin position="75"/>
        <end position="94"/>
    </location>
</feature>
<evidence type="ECO:0000256" key="2">
    <source>
        <dbReference type="ARBA" id="ARBA00007635"/>
    </source>
</evidence>
<proteinExistence type="inferred from homology"/>